<dbReference type="EMBL" id="GEBQ01005390">
    <property type="protein sequence ID" value="JAT34587.1"/>
    <property type="molecule type" value="Transcribed_RNA"/>
</dbReference>
<sequence length="128" mass="14652">MVIALLFLSVVDCLVTEPPFVELDRKLHDEMTAPQEVAENTFRMLLSYYIQMYDMYRSFRSGNDSYSEMVNELKSQGGPLLTTAFVDGKTLHYDALHTELLKKFLNTIDQFWAMIVKKAGAVETLMNG</sequence>
<protein>
    <submittedName>
        <fullName evidence="2">Uncharacterized protein</fullName>
    </submittedName>
</protein>
<reference evidence="2" key="1">
    <citation type="submission" date="2015-11" db="EMBL/GenBank/DDBJ databases">
        <title>De novo transcriptome assembly of four potential Pierce s Disease insect vectors from Arizona vineyards.</title>
        <authorList>
            <person name="Tassone E.E."/>
        </authorList>
    </citation>
    <scope>NUCLEOTIDE SEQUENCE</scope>
</reference>
<accession>A0A1B6MF54</accession>
<feature type="signal peptide" evidence="1">
    <location>
        <begin position="1"/>
        <end position="16"/>
    </location>
</feature>
<keyword evidence="1" id="KW-0732">Signal</keyword>
<proteinExistence type="predicted"/>
<evidence type="ECO:0000313" key="2">
    <source>
        <dbReference type="EMBL" id="JAT34587.1"/>
    </source>
</evidence>
<dbReference type="AlphaFoldDB" id="A0A1B6MF54"/>
<organism evidence="2">
    <name type="scientific">Graphocephala atropunctata</name>
    <dbReference type="NCBI Taxonomy" id="36148"/>
    <lineage>
        <taxon>Eukaryota</taxon>
        <taxon>Metazoa</taxon>
        <taxon>Ecdysozoa</taxon>
        <taxon>Arthropoda</taxon>
        <taxon>Hexapoda</taxon>
        <taxon>Insecta</taxon>
        <taxon>Pterygota</taxon>
        <taxon>Neoptera</taxon>
        <taxon>Paraneoptera</taxon>
        <taxon>Hemiptera</taxon>
        <taxon>Auchenorrhyncha</taxon>
        <taxon>Membracoidea</taxon>
        <taxon>Cicadellidae</taxon>
        <taxon>Cicadellinae</taxon>
        <taxon>Cicadellini</taxon>
        <taxon>Graphocephala</taxon>
    </lineage>
</organism>
<name>A0A1B6MF54_9HEMI</name>
<feature type="chain" id="PRO_5008588195" evidence="1">
    <location>
        <begin position="17"/>
        <end position="128"/>
    </location>
</feature>
<gene>
    <name evidence="2" type="ORF">g.5453</name>
</gene>
<evidence type="ECO:0000256" key="1">
    <source>
        <dbReference type="SAM" id="SignalP"/>
    </source>
</evidence>